<dbReference type="PANTHER" id="PTHR30055:SF229">
    <property type="entry name" value="HTH-TYPE TRANSCRIPTIONAL REPRESSOR RV1474C"/>
    <property type="match status" value="1"/>
</dbReference>
<keyword evidence="8" id="KW-1185">Reference proteome</keyword>
<evidence type="ECO:0000256" key="1">
    <source>
        <dbReference type="ARBA" id="ARBA00022491"/>
    </source>
</evidence>
<dbReference type="Pfam" id="PF13977">
    <property type="entry name" value="TetR_C_6"/>
    <property type="match status" value="1"/>
</dbReference>
<dbReference type="InterPro" id="IPR001647">
    <property type="entry name" value="HTH_TetR"/>
</dbReference>
<evidence type="ECO:0000313" key="8">
    <source>
        <dbReference type="Proteomes" id="UP000627838"/>
    </source>
</evidence>
<evidence type="ECO:0000256" key="4">
    <source>
        <dbReference type="ARBA" id="ARBA00023163"/>
    </source>
</evidence>
<keyword evidence="1" id="KW-0678">Repressor</keyword>
<name>A0ABR9K4B9_9ACTN</name>
<dbReference type="SUPFAM" id="SSF48498">
    <property type="entry name" value="Tetracyclin repressor-like, C-terminal domain"/>
    <property type="match status" value="1"/>
</dbReference>
<dbReference type="Gene3D" id="1.10.357.10">
    <property type="entry name" value="Tetracycline Repressor, domain 2"/>
    <property type="match status" value="1"/>
</dbReference>
<dbReference type="SUPFAM" id="SSF46689">
    <property type="entry name" value="Homeodomain-like"/>
    <property type="match status" value="1"/>
</dbReference>
<dbReference type="PROSITE" id="PS50977">
    <property type="entry name" value="HTH_TETR_2"/>
    <property type="match status" value="1"/>
</dbReference>
<sequence length="200" mass="21554">MPRTVDKQARRRDVADALFRIAAREGLDGVSMRTVATEAGFSLGAVQRYFQTKDEMLRFAFEQAADAARARLAAIRAAPEGGGFPEGLRRAMLGYLPADESRLAEARIWAAFHAEAAVRPAFADALNELDAEARADLRTAIAVAQETGELPSDRPPGELAELILVLLDGLWWSAVRRPPGAPLTAQRGVIDTAIAMLTAS</sequence>
<proteinExistence type="predicted"/>
<dbReference type="EMBL" id="JADBDZ010000001">
    <property type="protein sequence ID" value="MBE1537681.1"/>
    <property type="molecule type" value="Genomic_DNA"/>
</dbReference>
<evidence type="ECO:0000256" key="3">
    <source>
        <dbReference type="ARBA" id="ARBA00023125"/>
    </source>
</evidence>
<dbReference type="InterPro" id="IPR036271">
    <property type="entry name" value="Tet_transcr_reg_TetR-rel_C_sf"/>
</dbReference>
<dbReference type="PANTHER" id="PTHR30055">
    <property type="entry name" value="HTH-TYPE TRANSCRIPTIONAL REGULATOR RUTR"/>
    <property type="match status" value="1"/>
</dbReference>
<dbReference type="Proteomes" id="UP000627838">
    <property type="component" value="Unassembled WGS sequence"/>
</dbReference>
<gene>
    <name evidence="7" type="ORF">H4W34_007514</name>
</gene>
<organism evidence="7 8">
    <name type="scientific">Actinomadura algeriensis</name>
    <dbReference type="NCBI Taxonomy" id="1679523"/>
    <lineage>
        <taxon>Bacteria</taxon>
        <taxon>Bacillati</taxon>
        <taxon>Actinomycetota</taxon>
        <taxon>Actinomycetes</taxon>
        <taxon>Streptosporangiales</taxon>
        <taxon>Thermomonosporaceae</taxon>
        <taxon>Actinomadura</taxon>
    </lineage>
</organism>
<keyword evidence="2" id="KW-0805">Transcription regulation</keyword>
<evidence type="ECO:0000256" key="2">
    <source>
        <dbReference type="ARBA" id="ARBA00023015"/>
    </source>
</evidence>
<comment type="caution">
    <text evidence="7">The sequence shown here is derived from an EMBL/GenBank/DDBJ whole genome shotgun (WGS) entry which is preliminary data.</text>
</comment>
<dbReference type="InterPro" id="IPR050109">
    <property type="entry name" value="HTH-type_TetR-like_transc_reg"/>
</dbReference>
<evidence type="ECO:0000313" key="7">
    <source>
        <dbReference type="EMBL" id="MBE1537681.1"/>
    </source>
</evidence>
<feature type="domain" description="HTH tetR-type" evidence="6">
    <location>
        <begin position="8"/>
        <end position="68"/>
    </location>
</feature>
<feature type="DNA-binding region" description="H-T-H motif" evidence="5">
    <location>
        <begin position="31"/>
        <end position="50"/>
    </location>
</feature>
<evidence type="ECO:0000256" key="5">
    <source>
        <dbReference type="PROSITE-ProRule" id="PRU00335"/>
    </source>
</evidence>
<keyword evidence="3 5" id="KW-0238">DNA-binding</keyword>
<evidence type="ECO:0000259" key="6">
    <source>
        <dbReference type="PROSITE" id="PS50977"/>
    </source>
</evidence>
<reference evidence="7 8" key="1">
    <citation type="submission" date="2020-10" db="EMBL/GenBank/DDBJ databases">
        <title>Sequencing the genomes of 1000 actinobacteria strains.</title>
        <authorList>
            <person name="Klenk H.-P."/>
        </authorList>
    </citation>
    <scope>NUCLEOTIDE SEQUENCE [LARGE SCALE GENOMIC DNA]</scope>
    <source>
        <strain evidence="7 8">DSM 46744</strain>
    </source>
</reference>
<dbReference type="InterPro" id="IPR039538">
    <property type="entry name" value="BetI_C"/>
</dbReference>
<dbReference type="Pfam" id="PF00440">
    <property type="entry name" value="TetR_N"/>
    <property type="match status" value="1"/>
</dbReference>
<protein>
    <submittedName>
        <fullName evidence="7">AcrR family transcriptional regulator</fullName>
    </submittedName>
</protein>
<accession>A0ABR9K4B9</accession>
<keyword evidence="4" id="KW-0804">Transcription</keyword>
<dbReference type="RefSeq" id="WP_192763515.1">
    <property type="nucleotide sequence ID" value="NZ_JADBDZ010000001.1"/>
</dbReference>
<dbReference type="InterPro" id="IPR009057">
    <property type="entry name" value="Homeodomain-like_sf"/>
</dbReference>